<feature type="compositionally biased region" description="Polar residues" evidence="4">
    <location>
        <begin position="656"/>
        <end position="665"/>
    </location>
</feature>
<feature type="compositionally biased region" description="Polar residues" evidence="4">
    <location>
        <begin position="495"/>
        <end position="507"/>
    </location>
</feature>
<feature type="region of interest" description="Disordered" evidence="4">
    <location>
        <begin position="490"/>
        <end position="509"/>
    </location>
</feature>
<feature type="region of interest" description="Disordered" evidence="4">
    <location>
        <begin position="520"/>
        <end position="553"/>
    </location>
</feature>
<evidence type="ECO:0000313" key="6">
    <source>
        <dbReference type="EMBL" id="KAF9788311.1"/>
    </source>
</evidence>
<evidence type="ECO:0000256" key="3">
    <source>
        <dbReference type="PROSITE-ProRule" id="PRU00176"/>
    </source>
</evidence>
<dbReference type="SMART" id="SM00360">
    <property type="entry name" value="RRM"/>
    <property type="match status" value="3"/>
</dbReference>
<evidence type="ECO:0000256" key="2">
    <source>
        <dbReference type="ARBA" id="ARBA00022884"/>
    </source>
</evidence>
<keyword evidence="7" id="KW-1185">Reference proteome</keyword>
<reference evidence="6" key="1">
    <citation type="journal article" date="2020" name="Nat. Commun.">
        <title>Large-scale genome sequencing of mycorrhizal fungi provides insights into the early evolution of symbiotic traits.</title>
        <authorList>
            <person name="Miyauchi S."/>
            <person name="Kiss E."/>
            <person name="Kuo A."/>
            <person name="Drula E."/>
            <person name="Kohler A."/>
            <person name="Sanchez-Garcia M."/>
            <person name="Morin E."/>
            <person name="Andreopoulos B."/>
            <person name="Barry K.W."/>
            <person name="Bonito G."/>
            <person name="Buee M."/>
            <person name="Carver A."/>
            <person name="Chen C."/>
            <person name="Cichocki N."/>
            <person name="Clum A."/>
            <person name="Culley D."/>
            <person name="Crous P.W."/>
            <person name="Fauchery L."/>
            <person name="Girlanda M."/>
            <person name="Hayes R.D."/>
            <person name="Keri Z."/>
            <person name="LaButti K."/>
            <person name="Lipzen A."/>
            <person name="Lombard V."/>
            <person name="Magnuson J."/>
            <person name="Maillard F."/>
            <person name="Murat C."/>
            <person name="Nolan M."/>
            <person name="Ohm R.A."/>
            <person name="Pangilinan J."/>
            <person name="Pereira M.F."/>
            <person name="Perotto S."/>
            <person name="Peter M."/>
            <person name="Pfister S."/>
            <person name="Riley R."/>
            <person name="Sitrit Y."/>
            <person name="Stielow J.B."/>
            <person name="Szollosi G."/>
            <person name="Zifcakova L."/>
            <person name="Stursova M."/>
            <person name="Spatafora J.W."/>
            <person name="Tedersoo L."/>
            <person name="Vaario L.M."/>
            <person name="Yamada A."/>
            <person name="Yan M."/>
            <person name="Wang P."/>
            <person name="Xu J."/>
            <person name="Bruns T."/>
            <person name="Baldrian P."/>
            <person name="Vilgalys R."/>
            <person name="Dunand C."/>
            <person name="Henrissat B."/>
            <person name="Grigoriev I.V."/>
            <person name="Hibbett D."/>
            <person name="Nagy L.G."/>
            <person name="Martin F.M."/>
        </authorList>
    </citation>
    <scope>NUCLEOTIDE SEQUENCE</scope>
    <source>
        <strain evidence="6">UH-Tt-Lm1</strain>
    </source>
</reference>
<evidence type="ECO:0000256" key="4">
    <source>
        <dbReference type="SAM" id="MobiDB-lite"/>
    </source>
</evidence>
<evidence type="ECO:0000259" key="5">
    <source>
        <dbReference type="PROSITE" id="PS50102"/>
    </source>
</evidence>
<dbReference type="PANTHER" id="PTHR24012">
    <property type="entry name" value="RNA BINDING PROTEIN"/>
    <property type="match status" value="1"/>
</dbReference>
<dbReference type="InterPro" id="IPR035979">
    <property type="entry name" value="RBD_domain_sf"/>
</dbReference>
<feature type="domain" description="RRM" evidence="5">
    <location>
        <begin position="118"/>
        <end position="192"/>
    </location>
</feature>
<dbReference type="AlphaFoldDB" id="A0A9P6HKZ0"/>
<feature type="compositionally biased region" description="Polar residues" evidence="4">
    <location>
        <begin position="635"/>
        <end position="645"/>
    </location>
</feature>
<dbReference type="OrthoDB" id="6159137at2759"/>
<keyword evidence="1" id="KW-0677">Repeat</keyword>
<proteinExistence type="predicted"/>
<dbReference type="SUPFAM" id="SSF54928">
    <property type="entry name" value="RNA-binding domain, RBD"/>
    <property type="match status" value="2"/>
</dbReference>
<dbReference type="Proteomes" id="UP000736335">
    <property type="component" value="Unassembled WGS sequence"/>
</dbReference>
<dbReference type="Gene3D" id="3.30.70.330">
    <property type="match status" value="3"/>
</dbReference>
<dbReference type="InterPro" id="IPR012677">
    <property type="entry name" value="Nucleotide-bd_a/b_plait_sf"/>
</dbReference>
<evidence type="ECO:0000256" key="1">
    <source>
        <dbReference type="ARBA" id="ARBA00022737"/>
    </source>
</evidence>
<accession>A0A9P6HKZ0</accession>
<sequence>MTAPTMADLNMPATHSTEPHPYLHEPVLYISGLPSYVTDDEIALVFQPCAKFRLKINREDPHQELCGTIEFQYLDRAEKALACLHSKPFPSLNPPANIVLSPYPPTDPPTPLPPASATPRLVKFLPTYYTDFQLYDVFRPFGALAAVKTRVSFAQETAMIEFWREDDARKAEDGMYCAQIDGHSIAIQSYQPRRTSGSISDFGLGASPFVTSGYPYPVNQYSPPRANFHTVRASFVHGPGQQVQLAPLSGPGSNSHSGLIDPCNLFIKNLDTSITSNALFTHFRPYGHIVSARVMRNEAGDSRGFGFVSYQTPDQASAAMHGMNGAVLEKKTIIVRLHEPKQLRQEKLAARFSGHNGHPRSASGATSPNLSECGDSYVGWPSPSSHPAILGSPTSSLIDRAPERQRRGSGSYYQAALSGSLNVPLQYDSLSALSPVVRKEVLSGELTRRIKSMGAIRNDEVEPIVDSIVSLSLSDVVSVIQDPTKLADRVRATKPLSSPSPAPSQDSRLLDPVTSAAIASAPEHPSTPVSIPGSAATPPRTSSPSGSLHLTSERERMVQAISRLEKSQIAELTDLLMSLPKRERALCLFNTEVLRAKIADAKIVLEAAEEEESVPAPAPIPVTPQKKVTLVEVSTPETPDLSSRGPSVAASPAPQTPGTSTSSHSFDALSKMPFMKIHDLINSGANLPSLSVSPELIEETNQWVASISAHSLPTFKEQAGRKWLASLKANGIKKGIKVVSHYMTQIDEEETRALAHVSCLYPIVAKHRALQIGAENNLPIA</sequence>
<organism evidence="6 7">
    <name type="scientific">Thelephora terrestris</name>
    <dbReference type="NCBI Taxonomy" id="56493"/>
    <lineage>
        <taxon>Eukaryota</taxon>
        <taxon>Fungi</taxon>
        <taxon>Dikarya</taxon>
        <taxon>Basidiomycota</taxon>
        <taxon>Agaricomycotina</taxon>
        <taxon>Agaricomycetes</taxon>
        <taxon>Thelephorales</taxon>
        <taxon>Thelephoraceae</taxon>
        <taxon>Thelephora</taxon>
    </lineage>
</organism>
<dbReference type="PROSITE" id="PS50102">
    <property type="entry name" value="RRM"/>
    <property type="match status" value="2"/>
</dbReference>
<dbReference type="InterPro" id="IPR000504">
    <property type="entry name" value="RRM_dom"/>
</dbReference>
<dbReference type="GO" id="GO:0003723">
    <property type="term" value="F:RNA binding"/>
    <property type="evidence" value="ECO:0007669"/>
    <property type="project" value="UniProtKB-UniRule"/>
</dbReference>
<name>A0A9P6HKZ0_9AGAM</name>
<gene>
    <name evidence="6" type="ORF">BJ322DRAFT_1048213</name>
</gene>
<feature type="region of interest" description="Disordered" evidence="4">
    <location>
        <begin position="634"/>
        <end position="665"/>
    </location>
</feature>
<feature type="domain" description="RRM" evidence="5">
    <location>
        <begin position="263"/>
        <end position="340"/>
    </location>
</feature>
<keyword evidence="2 3" id="KW-0694">RNA-binding</keyword>
<comment type="caution">
    <text evidence="6">The sequence shown here is derived from an EMBL/GenBank/DDBJ whole genome shotgun (WGS) entry which is preliminary data.</text>
</comment>
<dbReference type="EMBL" id="WIUZ02000004">
    <property type="protein sequence ID" value="KAF9788311.1"/>
    <property type="molecule type" value="Genomic_DNA"/>
</dbReference>
<dbReference type="Pfam" id="PF00076">
    <property type="entry name" value="RRM_1"/>
    <property type="match status" value="3"/>
</dbReference>
<reference evidence="6" key="2">
    <citation type="submission" date="2020-11" db="EMBL/GenBank/DDBJ databases">
        <authorList>
            <consortium name="DOE Joint Genome Institute"/>
            <person name="Kuo A."/>
            <person name="Miyauchi S."/>
            <person name="Kiss E."/>
            <person name="Drula E."/>
            <person name="Kohler A."/>
            <person name="Sanchez-Garcia M."/>
            <person name="Andreopoulos B."/>
            <person name="Barry K.W."/>
            <person name="Bonito G."/>
            <person name="Buee M."/>
            <person name="Carver A."/>
            <person name="Chen C."/>
            <person name="Cichocki N."/>
            <person name="Clum A."/>
            <person name="Culley D."/>
            <person name="Crous P.W."/>
            <person name="Fauchery L."/>
            <person name="Girlanda M."/>
            <person name="Hayes R."/>
            <person name="Keri Z."/>
            <person name="Labutti K."/>
            <person name="Lipzen A."/>
            <person name="Lombard V."/>
            <person name="Magnuson J."/>
            <person name="Maillard F."/>
            <person name="Morin E."/>
            <person name="Murat C."/>
            <person name="Nolan M."/>
            <person name="Ohm R."/>
            <person name="Pangilinan J."/>
            <person name="Pereira M."/>
            <person name="Perotto S."/>
            <person name="Peter M."/>
            <person name="Riley R."/>
            <person name="Sitrit Y."/>
            <person name="Stielow B."/>
            <person name="Szollosi G."/>
            <person name="Zifcakova L."/>
            <person name="Stursova M."/>
            <person name="Spatafora J.W."/>
            <person name="Tedersoo L."/>
            <person name="Vaario L.-M."/>
            <person name="Yamada A."/>
            <person name="Yan M."/>
            <person name="Wang P."/>
            <person name="Xu J."/>
            <person name="Bruns T."/>
            <person name="Baldrian P."/>
            <person name="Vilgalys R."/>
            <person name="Henrissat B."/>
            <person name="Grigoriev I.V."/>
            <person name="Hibbett D."/>
            <person name="Nagy L.G."/>
            <person name="Martin F.M."/>
        </authorList>
    </citation>
    <scope>NUCLEOTIDE SEQUENCE</scope>
    <source>
        <strain evidence="6">UH-Tt-Lm1</strain>
    </source>
</reference>
<dbReference type="Gene3D" id="1.10.1900.10">
    <property type="entry name" value="c-terminal domain of poly(a) binding protein"/>
    <property type="match status" value="1"/>
</dbReference>
<evidence type="ECO:0000313" key="7">
    <source>
        <dbReference type="Proteomes" id="UP000736335"/>
    </source>
</evidence>
<feature type="compositionally biased region" description="Low complexity" evidence="4">
    <location>
        <begin position="532"/>
        <end position="547"/>
    </location>
</feature>
<protein>
    <recommendedName>
        <fullName evidence="5">RRM domain-containing protein</fullName>
    </recommendedName>
</protein>
<dbReference type="CDD" id="cd00590">
    <property type="entry name" value="RRM_SF"/>
    <property type="match status" value="2"/>
</dbReference>